<evidence type="ECO:0000313" key="11">
    <source>
        <dbReference type="EMBL" id="KAJ9613667.1"/>
    </source>
</evidence>
<dbReference type="CDD" id="cd03411">
    <property type="entry name" value="Ferrochelatase_N"/>
    <property type="match status" value="1"/>
</dbReference>
<dbReference type="SUPFAM" id="SSF53800">
    <property type="entry name" value="Chelatase"/>
    <property type="match status" value="1"/>
</dbReference>
<dbReference type="CDD" id="cd00419">
    <property type="entry name" value="Ferrochelatase_C"/>
    <property type="match status" value="1"/>
</dbReference>
<keyword evidence="7 9" id="KW-0456">Lyase</keyword>
<dbReference type="PANTHER" id="PTHR11108">
    <property type="entry name" value="FERROCHELATASE"/>
    <property type="match status" value="1"/>
</dbReference>
<proteinExistence type="inferred from homology"/>
<keyword evidence="9" id="KW-0999">Mitochondrion inner membrane</keyword>
<dbReference type="SUPFAM" id="SSF53474">
    <property type="entry name" value="alpha/beta-Hydrolases"/>
    <property type="match status" value="1"/>
</dbReference>
<dbReference type="GO" id="GO:0046872">
    <property type="term" value="F:metal ion binding"/>
    <property type="evidence" value="ECO:0007669"/>
    <property type="project" value="UniProtKB-KW"/>
</dbReference>
<keyword evidence="9" id="KW-0496">Mitochondrion</keyword>
<evidence type="ECO:0000256" key="7">
    <source>
        <dbReference type="ARBA" id="ARBA00023239"/>
    </source>
</evidence>
<name>A0AA38XHS0_9EURO</name>
<evidence type="ECO:0000259" key="10">
    <source>
        <dbReference type="Pfam" id="PF00561"/>
    </source>
</evidence>
<gene>
    <name evidence="11" type="ORF">H2204_014784</name>
</gene>
<dbReference type="InterPro" id="IPR001015">
    <property type="entry name" value="Ferrochelatase"/>
</dbReference>
<dbReference type="InterPro" id="IPR029058">
    <property type="entry name" value="AB_hydrolase_fold"/>
</dbReference>
<keyword evidence="3" id="KW-0963">Cytoplasm</keyword>
<evidence type="ECO:0000256" key="5">
    <source>
        <dbReference type="ARBA" id="ARBA00023004"/>
    </source>
</evidence>
<keyword evidence="9" id="KW-0472">Membrane</keyword>
<dbReference type="Gene3D" id="3.40.50.1400">
    <property type="match status" value="2"/>
</dbReference>
<comment type="catalytic activity">
    <reaction evidence="9">
        <text>heme b + 2 H(+) = protoporphyrin IX + Fe(2+)</text>
        <dbReference type="Rhea" id="RHEA:22584"/>
        <dbReference type="ChEBI" id="CHEBI:15378"/>
        <dbReference type="ChEBI" id="CHEBI:29033"/>
        <dbReference type="ChEBI" id="CHEBI:57306"/>
        <dbReference type="ChEBI" id="CHEBI:60344"/>
        <dbReference type="EC" id="4.98.1.1"/>
    </reaction>
</comment>
<dbReference type="InterPro" id="IPR000073">
    <property type="entry name" value="AB_hydrolase_1"/>
</dbReference>
<evidence type="ECO:0000256" key="9">
    <source>
        <dbReference type="RuleBase" id="RU000607"/>
    </source>
</evidence>
<reference evidence="11" key="1">
    <citation type="submission" date="2022-10" db="EMBL/GenBank/DDBJ databases">
        <title>Culturing micro-colonial fungi from biological soil crusts in the Mojave desert and describing Neophaeococcomyces mojavensis, and introducing the new genera and species Taxawa tesnikishii.</title>
        <authorList>
            <person name="Kurbessoian T."/>
            <person name="Stajich J.E."/>
        </authorList>
    </citation>
    <scope>NUCLEOTIDE SEQUENCE</scope>
    <source>
        <strain evidence="11">TK_35</strain>
    </source>
</reference>
<dbReference type="PANTHER" id="PTHR11108:SF1">
    <property type="entry name" value="FERROCHELATASE, MITOCHONDRIAL"/>
    <property type="match status" value="1"/>
</dbReference>
<dbReference type="InterPro" id="IPR033659">
    <property type="entry name" value="Ferrochelatase_N"/>
</dbReference>
<dbReference type="GO" id="GO:0006783">
    <property type="term" value="P:heme biosynthetic process"/>
    <property type="evidence" value="ECO:0007669"/>
    <property type="project" value="UniProtKB-UniRule"/>
</dbReference>
<evidence type="ECO:0000256" key="3">
    <source>
        <dbReference type="ARBA" id="ARBA00022490"/>
    </source>
</evidence>
<dbReference type="EMBL" id="JAPDRN010000201">
    <property type="protein sequence ID" value="KAJ9613667.1"/>
    <property type="molecule type" value="Genomic_DNA"/>
</dbReference>
<evidence type="ECO:0000256" key="2">
    <source>
        <dbReference type="ARBA" id="ARBA00007718"/>
    </source>
</evidence>
<dbReference type="Gene3D" id="3.40.50.1820">
    <property type="entry name" value="alpha/beta hydrolase"/>
    <property type="match status" value="1"/>
</dbReference>
<protein>
    <recommendedName>
        <fullName evidence="9">Ferrochelatase</fullName>
        <ecNumber evidence="9">4.98.1.1</ecNumber>
    </recommendedName>
</protein>
<comment type="function">
    <text evidence="9">Catalyzes the ferrous insertion into protoporphyrin IX.</text>
</comment>
<keyword evidence="4" id="KW-0479">Metal-binding</keyword>
<comment type="subcellular location">
    <subcellularLocation>
        <location evidence="9">Mitochondrion inner membrane</location>
    </subcellularLocation>
</comment>
<dbReference type="GO" id="GO:0005743">
    <property type="term" value="C:mitochondrial inner membrane"/>
    <property type="evidence" value="ECO:0007669"/>
    <property type="project" value="UniProtKB-SubCell"/>
</dbReference>
<organism evidence="11">
    <name type="scientific">Knufia peltigerae</name>
    <dbReference type="NCBI Taxonomy" id="1002370"/>
    <lineage>
        <taxon>Eukaryota</taxon>
        <taxon>Fungi</taxon>
        <taxon>Dikarya</taxon>
        <taxon>Ascomycota</taxon>
        <taxon>Pezizomycotina</taxon>
        <taxon>Eurotiomycetes</taxon>
        <taxon>Chaetothyriomycetidae</taxon>
        <taxon>Chaetothyriales</taxon>
        <taxon>Trichomeriaceae</taxon>
        <taxon>Knufia</taxon>
    </lineage>
</organism>
<keyword evidence="8 9" id="KW-0627">Porphyrin biosynthesis</keyword>
<comment type="pathway">
    <text evidence="1 9">Porphyrin-containing compound metabolism; protoheme biosynthesis; protoheme from protoporphyrin-IX: step 1/1.</text>
</comment>
<dbReference type="Pfam" id="PF00561">
    <property type="entry name" value="Abhydrolase_1"/>
    <property type="match status" value="1"/>
</dbReference>
<dbReference type="EC" id="4.98.1.1" evidence="9"/>
<evidence type="ECO:0000256" key="4">
    <source>
        <dbReference type="ARBA" id="ARBA00022723"/>
    </source>
</evidence>
<dbReference type="HAMAP" id="MF_00323">
    <property type="entry name" value="Ferrochelatase"/>
    <property type="match status" value="1"/>
</dbReference>
<evidence type="ECO:0000256" key="8">
    <source>
        <dbReference type="ARBA" id="ARBA00023244"/>
    </source>
</evidence>
<keyword evidence="6 9" id="KW-0350">Heme biosynthesis</keyword>
<dbReference type="InterPro" id="IPR019772">
    <property type="entry name" value="Ferrochelatase_AS"/>
</dbReference>
<evidence type="ECO:0000256" key="6">
    <source>
        <dbReference type="ARBA" id="ARBA00023133"/>
    </source>
</evidence>
<evidence type="ECO:0000256" key="1">
    <source>
        <dbReference type="ARBA" id="ARBA00004943"/>
    </source>
</evidence>
<dbReference type="PROSITE" id="PS00534">
    <property type="entry name" value="FERROCHELATASE"/>
    <property type="match status" value="1"/>
</dbReference>
<keyword evidence="5 9" id="KW-0408">Iron</keyword>
<sequence length="611" mass="67071">MTPIRTLHADVTMESATIPPMLDAPDTAVLAVNLGTPETPTAPAVRRYLAEFLSDPRVVSIPALLWQPLLRGLILPLRSGRSAAKYAQVWLPEGSPLMVHTRQLAQAMQTLLPTLHVRHAMRYGEPALTAELDRLATEGVRRIVVLPLYPQYSTTTTASVEDRVDAWQRRNPQVTVSLVQDYSIDPDWVAAVAGSIQRYWQQHGRGQKLMFSFHGIPQRLADAGDPYPQRCEASARAIAAALGLGADEWQLGYQSRFGRERWLQPYAEPSLWELADAGVKQIDVVCPGFATDCLETLEEVAMGFTETLAERGAQMRYIPCLNAEPEHARALARLAVAGVRVAGLRRAGDRPRVLALHGWLDNAASFVPLAPHLPQLDLVAIDLPGHGHSAHLPTGAVYTTPAAITHVLDVADALGWDRFTLMGHSMGAGIASLTAAVSDRIERLVAIEALGGLRGPEEDTASRLREHVDATRALARKQLRVFPDLAAPIRARMMTNQLSEGCARLLVERGVEPVEGGYRWCSDPRLMLPTAIRLSEGQIDNLLQAISCPTQVIYATPAQPYYPEPMRSERLQHLRDGRLAVFPGNHHLHMEHPAQVAAVIDAFLSENSNAR</sequence>
<dbReference type="AlphaFoldDB" id="A0AA38XHS0"/>
<dbReference type="Pfam" id="PF00762">
    <property type="entry name" value="Ferrochelatase"/>
    <property type="match status" value="1"/>
</dbReference>
<accession>A0AA38XHS0</accession>
<dbReference type="GO" id="GO:0004325">
    <property type="term" value="F:ferrochelatase activity"/>
    <property type="evidence" value="ECO:0007669"/>
    <property type="project" value="UniProtKB-UniRule"/>
</dbReference>
<comment type="similarity">
    <text evidence="2 9">Belongs to the ferrochelatase family.</text>
</comment>
<dbReference type="FunFam" id="3.40.50.1400:FF:000002">
    <property type="entry name" value="Ferrochelatase"/>
    <property type="match status" value="1"/>
</dbReference>
<feature type="domain" description="AB hydrolase-1" evidence="10">
    <location>
        <begin position="351"/>
        <end position="454"/>
    </location>
</feature>
<comment type="caution">
    <text evidence="11">The sequence shown here is derived from an EMBL/GenBank/DDBJ whole genome shotgun (WGS) entry which is preliminary data.</text>
</comment>
<dbReference type="NCBIfam" id="TIGR00109">
    <property type="entry name" value="hemH"/>
    <property type="match status" value="1"/>
</dbReference>
<dbReference type="InterPro" id="IPR033644">
    <property type="entry name" value="Ferrochelatase_C"/>
</dbReference>